<feature type="transmembrane region" description="Helical" evidence="2">
    <location>
        <begin position="75"/>
        <end position="96"/>
    </location>
</feature>
<name>A0AAW4PCI0_9EURY</name>
<proteinExistence type="predicted"/>
<evidence type="ECO:0000256" key="1">
    <source>
        <dbReference type="SAM" id="MobiDB-lite"/>
    </source>
</evidence>
<dbReference type="Proteomes" id="UP001430455">
    <property type="component" value="Unassembled WGS sequence"/>
</dbReference>
<keyword evidence="4" id="KW-1185">Reference proteome</keyword>
<sequence length="169" mass="17210">MAERTEERTRETEATADSAATEVDTGVDVGRLDGFQTDTAEAEPESGGSYFSLRALLVAFVAVGGGIAVGSLVPILPFVALLGIPAGAFVHGLIAGERRYVESALAGGVSAGLVAVSSFLSQFVLRGVAGGDLGMGPLFAVAAAVGLVLALVGHYFGRDLRDGLTRDIE</sequence>
<organism evidence="3 4">
    <name type="scientific">Haloarcula nitratireducens</name>
    <dbReference type="NCBI Taxonomy" id="2487749"/>
    <lineage>
        <taxon>Archaea</taxon>
        <taxon>Methanobacteriati</taxon>
        <taxon>Methanobacteriota</taxon>
        <taxon>Stenosarchaea group</taxon>
        <taxon>Halobacteria</taxon>
        <taxon>Halobacteriales</taxon>
        <taxon>Haloarculaceae</taxon>
        <taxon>Haloarcula</taxon>
    </lineage>
</organism>
<evidence type="ECO:0000313" key="4">
    <source>
        <dbReference type="Proteomes" id="UP001430455"/>
    </source>
</evidence>
<feature type="compositionally biased region" description="Basic and acidic residues" evidence="1">
    <location>
        <begin position="1"/>
        <end position="13"/>
    </location>
</feature>
<evidence type="ECO:0000256" key="2">
    <source>
        <dbReference type="SAM" id="Phobius"/>
    </source>
</evidence>
<evidence type="ECO:0000313" key="3">
    <source>
        <dbReference type="EMBL" id="MBX0295160.1"/>
    </source>
</evidence>
<protein>
    <recommendedName>
        <fullName evidence="5">DUF456 domain-containing protein</fullName>
    </recommendedName>
</protein>
<dbReference type="EMBL" id="RKLT01000002">
    <property type="protein sequence ID" value="MBX0295160.1"/>
    <property type="molecule type" value="Genomic_DNA"/>
</dbReference>
<dbReference type="AlphaFoldDB" id="A0AAW4PCI0"/>
<reference evidence="3 4" key="1">
    <citation type="submission" date="2021-06" db="EMBL/GenBank/DDBJ databases">
        <title>Halomicroarcula sp. a new haloarchaeum isolated from saline soil.</title>
        <authorList>
            <person name="Duran-Viseras A."/>
            <person name="Sanchez-Porro C."/>
            <person name="Ventosa A."/>
        </authorList>
    </citation>
    <scope>NUCLEOTIDE SEQUENCE [LARGE SCALE GENOMIC DNA]</scope>
    <source>
        <strain evidence="3 4">F27</strain>
    </source>
</reference>
<keyword evidence="2" id="KW-0472">Membrane</keyword>
<evidence type="ECO:0008006" key="5">
    <source>
        <dbReference type="Google" id="ProtNLM"/>
    </source>
</evidence>
<feature type="region of interest" description="Disordered" evidence="1">
    <location>
        <begin position="1"/>
        <end position="24"/>
    </location>
</feature>
<accession>A0AAW4PCI0</accession>
<gene>
    <name evidence="3" type="ORF">EGH23_09745</name>
</gene>
<feature type="transmembrane region" description="Helical" evidence="2">
    <location>
        <begin position="51"/>
        <end position="69"/>
    </location>
</feature>
<keyword evidence="2" id="KW-1133">Transmembrane helix</keyword>
<keyword evidence="2" id="KW-0812">Transmembrane</keyword>
<feature type="transmembrane region" description="Helical" evidence="2">
    <location>
        <begin position="103"/>
        <end position="125"/>
    </location>
</feature>
<dbReference type="RefSeq" id="WP_220579800.1">
    <property type="nucleotide sequence ID" value="NZ_RKLT01000002.1"/>
</dbReference>
<feature type="transmembrane region" description="Helical" evidence="2">
    <location>
        <begin position="137"/>
        <end position="156"/>
    </location>
</feature>
<comment type="caution">
    <text evidence="3">The sequence shown here is derived from an EMBL/GenBank/DDBJ whole genome shotgun (WGS) entry which is preliminary data.</text>
</comment>